<dbReference type="EMBL" id="JAVREP010000011">
    <property type="protein sequence ID" value="MDT0330248.1"/>
    <property type="molecule type" value="Genomic_DNA"/>
</dbReference>
<protein>
    <submittedName>
        <fullName evidence="2">Uncharacterized protein</fullName>
    </submittedName>
</protein>
<keyword evidence="1" id="KW-0812">Transmembrane</keyword>
<accession>A0ABU2MC46</accession>
<feature type="transmembrane region" description="Helical" evidence="1">
    <location>
        <begin position="111"/>
        <end position="134"/>
    </location>
</feature>
<keyword evidence="3" id="KW-1185">Reference proteome</keyword>
<organism evidence="2 3">
    <name type="scientific">Nocardiopsis lambiniae</name>
    <dbReference type="NCBI Taxonomy" id="3075539"/>
    <lineage>
        <taxon>Bacteria</taxon>
        <taxon>Bacillati</taxon>
        <taxon>Actinomycetota</taxon>
        <taxon>Actinomycetes</taxon>
        <taxon>Streptosporangiales</taxon>
        <taxon>Nocardiopsidaceae</taxon>
        <taxon>Nocardiopsis</taxon>
    </lineage>
</organism>
<proteinExistence type="predicted"/>
<comment type="caution">
    <text evidence="2">The sequence shown here is derived from an EMBL/GenBank/DDBJ whole genome shotgun (WGS) entry which is preliminary data.</text>
</comment>
<feature type="transmembrane region" description="Helical" evidence="1">
    <location>
        <begin position="87"/>
        <end position="105"/>
    </location>
</feature>
<feature type="transmembrane region" description="Helical" evidence="1">
    <location>
        <begin position="43"/>
        <end position="66"/>
    </location>
</feature>
<evidence type="ECO:0000256" key="1">
    <source>
        <dbReference type="SAM" id="Phobius"/>
    </source>
</evidence>
<reference evidence="3" key="1">
    <citation type="submission" date="2023-07" db="EMBL/GenBank/DDBJ databases">
        <title>30 novel species of actinomycetes from the DSMZ collection.</title>
        <authorList>
            <person name="Nouioui I."/>
        </authorList>
    </citation>
    <scope>NUCLEOTIDE SEQUENCE [LARGE SCALE GENOMIC DNA]</scope>
    <source>
        <strain evidence="3">DSM 44743</strain>
    </source>
</reference>
<keyword evidence="1" id="KW-0472">Membrane</keyword>
<evidence type="ECO:0000313" key="3">
    <source>
        <dbReference type="Proteomes" id="UP001183390"/>
    </source>
</evidence>
<sequence length="139" mass="15526">MTFEERRVWIYTAIALIIPVIYTAIIATRLTDTPPEHITYTRPLLIAIGTALAANLLLTVIAGALWPRDAHLRDERDTEIDRRGLRWEFIALAIGAAAALALTLTRADHFWIAHTLYLGFVLSALTSSAARIIAYRRGM</sequence>
<feature type="transmembrane region" description="Helical" evidence="1">
    <location>
        <begin position="9"/>
        <end position="31"/>
    </location>
</feature>
<gene>
    <name evidence="2" type="ORF">RM479_17680</name>
</gene>
<keyword evidence="1" id="KW-1133">Transmembrane helix</keyword>
<dbReference type="RefSeq" id="WP_311512820.1">
    <property type="nucleotide sequence ID" value="NZ_JAVREP010000011.1"/>
</dbReference>
<evidence type="ECO:0000313" key="2">
    <source>
        <dbReference type="EMBL" id="MDT0330248.1"/>
    </source>
</evidence>
<name>A0ABU2MC46_9ACTN</name>
<dbReference type="Proteomes" id="UP001183390">
    <property type="component" value="Unassembled WGS sequence"/>
</dbReference>